<reference evidence="4" key="1">
    <citation type="submission" date="2010-08" db="EMBL/GenBank/DDBJ databases">
        <authorList>
            <consortium name="Caenorhabditis japonica Sequencing Consortium"/>
            <person name="Wilson R.K."/>
        </authorList>
    </citation>
    <scope>NUCLEOTIDE SEQUENCE [LARGE SCALE GENOMIC DNA]</scope>
    <source>
        <strain evidence="4">DF5081</strain>
    </source>
</reference>
<proteinExistence type="predicted"/>
<evidence type="ECO:0000256" key="2">
    <source>
        <dbReference type="SAM" id="SignalP"/>
    </source>
</evidence>
<evidence type="ECO:0000256" key="1">
    <source>
        <dbReference type="ARBA" id="ARBA00022559"/>
    </source>
</evidence>
<sequence length="270" mass="30379">MRSSSVLLLPLVCVLCLAIKQNEEFQRYDGYYNNLANSEWGSAGSRLHRDARSYYSDGVYLVNNSLPSARELSDTLFKGESGIPSTRGCTALLAFFSQVVAYEIMQSNGVSCPLEILKIRVPLCDNVFDKECEGKTEIPFTRAKYDKRTGSGLNSPREQINERTSWIDGSFIYGTTEPWVASLRSYKQGRLAEGVPGYPPLNNPHIPLNNPAPPQVHRLMSPDRLFSEFPFTTSLAHSLETQTLSEALLSHSAFEVRFRERNQSETVRKQ</sequence>
<organism evidence="3 4">
    <name type="scientific">Caenorhabditis japonica</name>
    <dbReference type="NCBI Taxonomy" id="281687"/>
    <lineage>
        <taxon>Eukaryota</taxon>
        <taxon>Metazoa</taxon>
        <taxon>Ecdysozoa</taxon>
        <taxon>Nematoda</taxon>
        <taxon>Chromadorea</taxon>
        <taxon>Rhabditida</taxon>
        <taxon>Rhabditina</taxon>
        <taxon>Rhabditomorpha</taxon>
        <taxon>Rhabditoidea</taxon>
        <taxon>Rhabditidae</taxon>
        <taxon>Peloderinae</taxon>
        <taxon>Caenorhabditis</taxon>
    </lineage>
</organism>
<dbReference type="InterPro" id="IPR037120">
    <property type="entry name" value="Haem_peroxidase_sf_animal"/>
</dbReference>
<evidence type="ECO:0000313" key="4">
    <source>
        <dbReference type="Proteomes" id="UP000005237"/>
    </source>
</evidence>
<keyword evidence="2" id="KW-0732">Signal</keyword>
<feature type="chain" id="PRO_5035891051" evidence="2">
    <location>
        <begin position="19"/>
        <end position="270"/>
    </location>
</feature>
<dbReference type="PROSITE" id="PS50292">
    <property type="entry name" value="PEROXIDASE_3"/>
    <property type="match status" value="1"/>
</dbReference>
<protein>
    <submittedName>
        <fullName evidence="3">Uncharacterized protein</fullName>
    </submittedName>
</protein>
<dbReference type="SUPFAM" id="SSF48113">
    <property type="entry name" value="Heme-dependent peroxidases"/>
    <property type="match status" value="1"/>
</dbReference>
<accession>A0A8R1HUD4</accession>
<keyword evidence="1" id="KW-0575">Peroxidase</keyword>
<dbReference type="Pfam" id="PF03098">
    <property type="entry name" value="An_peroxidase"/>
    <property type="match status" value="1"/>
</dbReference>
<dbReference type="InterPro" id="IPR019791">
    <property type="entry name" value="Haem_peroxidase_animal"/>
</dbReference>
<dbReference type="Proteomes" id="UP000005237">
    <property type="component" value="Unassembled WGS sequence"/>
</dbReference>
<feature type="signal peptide" evidence="2">
    <location>
        <begin position="1"/>
        <end position="18"/>
    </location>
</feature>
<keyword evidence="4" id="KW-1185">Reference proteome</keyword>
<reference evidence="3" key="2">
    <citation type="submission" date="2022-06" db="UniProtKB">
        <authorList>
            <consortium name="EnsemblMetazoa"/>
        </authorList>
    </citation>
    <scope>IDENTIFICATION</scope>
    <source>
        <strain evidence="3">DF5081</strain>
    </source>
</reference>
<keyword evidence="1" id="KW-0560">Oxidoreductase</keyword>
<dbReference type="GO" id="GO:0020037">
    <property type="term" value="F:heme binding"/>
    <property type="evidence" value="ECO:0007669"/>
    <property type="project" value="InterPro"/>
</dbReference>
<dbReference type="PANTHER" id="PTHR11475">
    <property type="entry name" value="OXIDASE/PEROXIDASE"/>
    <property type="match status" value="1"/>
</dbReference>
<dbReference type="AlphaFoldDB" id="A0A8R1HUD4"/>
<dbReference type="GO" id="GO:0006979">
    <property type="term" value="P:response to oxidative stress"/>
    <property type="evidence" value="ECO:0007669"/>
    <property type="project" value="InterPro"/>
</dbReference>
<evidence type="ECO:0000313" key="3">
    <source>
        <dbReference type="EnsemblMetazoa" id="CJA12101.1"/>
    </source>
</evidence>
<dbReference type="GO" id="GO:0004601">
    <property type="term" value="F:peroxidase activity"/>
    <property type="evidence" value="ECO:0007669"/>
    <property type="project" value="UniProtKB-KW"/>
</dbReference>
<dbReference type="InterPro" id="IPR010255">
    <property type="entry name" value="Haem_peroxidase_sf"/>
</dbReference>
<name>A0A8R1HUD4_CAEJA</name>
<dbReference type="Gene3D" id="1.10.640.10">
    <property type="entry name" value="Haem peroxidase domain superfamily, animal type"/>
    <property type="match status" value="1"/>
</dbReference>
<dbReference type="PANTHER" id="PTHR11475:SF144">
    <property type="entry name" value="NAD(P)H OXIDASE (H2O2-FORMING)"/>
    <property type="match status" value="1"/>
</dbReference>
<dbReference type="EnsemblMetazoa" id="CJA12101.1">
    <property type="protein sequence ID" value="CJA12101.1"/>
    <property type="gene ID" value="WBGene00131305"/>
</dbReference>